<dbReference type="GO" id="GO:0071978">
    <property type="term" value="P:bacterial-type flagellum-dependent swarming motility"/>
    <property type="evidence" value="ECO:0007669"/>
    <property type="project" value="TreeGrafter"/>
</dbReference>
<sequence>MGFMDSLSISGSGMTAERLRMDVIADNLANVNTTRTPNGSPYRRQQVLFSSGTNSFQDTLAGFSGGGDGTPATTKGVQVQAIIPDQSPFKRVYQPGHPDADAQGYVNMPNVDTVTEMVDMMSASRAYEANVTAVQSIKGMAEKAIDIGRA</sequence>
<dbReference type="InterPro" id="IPR010930">
    <property type="entry name" value="Flg_bb/hook_C_dom"/>
</dbReference>
<accession>A0A402CT03</accession>
<dbReference type="Pfam" id="PF00460">
    <property type="entry name" value="Flg_bb_rod"/>
    <property type="match status" value="1"/>
</dbReference>
<dbReference type="KEGG" id="ccot:CCAX7_29700"/>
<dbReference type="InterPro" id="IPR006299">
    <property type="entry name" value="FlgC"/>
</dbReference>
<protein>
    <recommendedName>
        <fullName evidence="3 6">Flagellar basal-body rod protein FlgC</fullName>
    </recommendedName>
</protein>
<dbReference type="AlphaFoldDB" id="A0A402CT03"/>
<evidence type="ECO:0000256" key="2">
    <source>
        <dbReference type="ARBA" id="ARBA00009677"/>
    </source>
</evidence>
<dbReference type="PANTHER" id="PTHR30435">
    <property type="entry name" value="FLAGELLAR PROTEIN"/>
    <property type="match status" value="1"/>
</dbReference>
<keyword evidence="10" id="KW-1185">Reference proteome</keyword>
<evidence type="ECO:0000313" key="10">
    <source>
        <dbReference type="Proteomes" id="UP000287394"/>
    </source>
</evidence>
<dbReference type="PROSITE" id="PS00588">
    <property type="entry name" value="FLAGELLA_BB_ROD"/>
    <property type="match status" value="1"/>
</dbReference>
<dbReference type="InterPro" id="IPR001444">
    <property type="entry name" value="Flag_bb_rod_N"/>
</dbReference>
<feature type="domain" description="Flagellar basal body rod protein N-terminal" evidence="7">
    <location>
        <begin position="9"/>
        <end position="35"/>
    </location>
</feature>
<name>A0A402CT03_9BACT</name>
<evidence type="ECO:0000259" key="8">
    <source>
        <dbReference type="Pfam" id="PF06429"/>
    </source>
</evidence>
<evidence type="ECO:0000256" key="3">
    <source>
        <dbReference type="ARBA" id="ARBA00017941"/>
    </source>
</evidence>
<feature type="domain" description="Flagellar basal-body/hook protein C-terminal" evidence="8">
    <location>
        <begin position="102"/>
        <end position="146"/>
    </location>
</feature>
<keyword evidence="9" id="KW-0969">Cilium</keyword>
<comment type="similarity">
    <text evidence="2">Belongs to the flagella basal body rod proteins family.</text>
</comment>
<dbReference type="EMBL" id="AP025739">
    <property type="protein sequence ID" value="BDI30919.1"/>
    <property type="molecule type" value="Genomic_DNA"/>
</dbReference>
<evidence type="ECO:0000313" key="9">
    <source>
        <dbReference type="EMBL" id="BDI30919.1"/>
    </source>
</evidence>
<keyword evidence="9" id="KW-0966">Cell projection</keyword>
<evidence type="ECO:0000256" key="1">
    <source>
        <dbReference type="ARBA" id="ARBA00004117"/>
    </source>
</evidence>
<gene>
    <name evidence="9" type="ORF">CCAX7_29700</name>
</gene>
<organism evidence="9 10">
    <name type="scientific">Capsulimonas corticalis</name>
    <dbReference type="NCBI Taxonomy" id="2219043"/>
    <lineage>
        <taxon>Bacteria</taxon>
        <taxon>Bacillati</taxon>
        <taxon>Armatimonadota</taxon>
        <taxon>Armatimonadia</taxon>
        <taxon>Capsulimonadales</taxon>
        <taxon>Capsulimonadaceae</taxon>
        <taxon>Capsulimonas</taxon>
    </lineage>
</organism>
<keyword evidence="9" id="KW-0282">Flagellum</keyword>
<evidence type="ECO:0000256" key="5">
    <source>
        <dbReference type="ARBA" id="ARBA00025933"/>
    </source>
</evidence>
<comment type="subcellular location">
    <subcellularLocation>
        <location evidence="1 6">Bacterial flagellum basal body</location>
    </subcellularLocation>
</comment>
<evidence type="ECO:0000259" key="7">
    <source>
        <dbReference type="Pfam" id="PF00460"/>
    </source>
</evidence>
<dbReference type="Proteomes" id="UP000287394">
    <property type="component" value="Chromosome"/>
</dbReference>
<dbReference type="FunCoup" id="A0A402CT03">
    <property type="interactions" value="118"/>
</dbReference>
<comment type="subunit">
    <text evidence="5 6">The basal body constitutes a major portion of the flagellar organelle and consists of four rings (L,P,S, and M) mounted on a central rod. The rod consists of about 26 subunits of FlgG in the distal portion, and FlgB, FlgC and FlgF are thought to build up the proximal portion of the rod with about 6 subunits each.</text>
</comment>
<dbReference type="NCBIfam" id="TIGR01395">
    <property type="entry name" value="FlgC"/>
    <property type="match status" value="1"/>
</dbReference>
<dbReference type="OrthoDB" id="9794148at2"/>
<dbReference type="PANTHER" id="PTHR30435:SF2">
    <property type="entry name" value="FLAGELLAR BASAL-BODY ROD PROTEIN FLGC"/>
    <property type="match status" value="1"/>
</dbReference>
<proteinExistence type="inferred from homology"/>
<evidence type="ECO:0000256" key="4">
    <source>
        <dbReference type="ARBA" id="ARBA00023143"/>
    </source>
</evidence>
<evidence type="ECO:0000256" key="6">
    <source>
        <dbReference type="RuleBase" id="RU362062"/>
    </source>
</evidence>
<dbReference type="GO" id="GO:0030694">
    <property type="term" value="C:bacterial-type flagellum basal body, rod"/>
    <property type="evidence" value="ECO:0007669"/>
    <property type="project" value="UniProtKB-UniRule"/>
</dbReference>
<dbReference type="RefSeq" id="WP_119320502.1">
    <property type="nucleotide sequence ID" value="NZ_AP025739.1"/>
</dbReference>
<reference evidence="9 10" key="1">
    <citation type="journal article" date="2019" name="Int. J. Syst. Evol. Microbiol.">
        <title>Capsulimonas corticalis gen. nov., sp. nov., an aerobic capsulated bacterium, of a novel bacterial order, Capsulimonadales ord. nov., of the class Armatimonadia of the phylum Armatimonadetes.</title>
        <authorList>
            <person name="Li J."/>
            <person name="Kudo C."/>
            <person name="Tonouchi A."/>
        </authorList>
    </citation>
    <scope>NUCLEOTIDE SEQUENCE [LARGE SCALE GENOMIC DNA]</scope>
    <source>
        <strain evidence="9 10">AX-7</strain>
    </source>
</reference>
<keyword evidence="4 6" id="KW-0975">Bacterial flagellum</keyword>
<dbReference type="Pfam" id="PF06429">
    <property type="entry name" value="Flg_bbr_C"/>
    <property type="match status" value="1"/>
</dbReference>
<dbReference type="InterPro" id="IPR019776">
    <property type="entry name" value="Flagellar_basal_body_rod_CS"/>
</dbReference>